<evidence type="ECO:0000256" key="2">
    <source>
        <dbReference type="ARBA" id="ARBA00022692"/>
    </source>
</evidence>
<protein>
    <submittedName>
        <fullName evidence="7">Uncharacterized conserved protein</fullName>
    </submittedName>
</protein>
<dbReference type="KEGG" id="bfa:Bfae_25480"/>
<evidence type="ECO:0000313" key="7">
    <source>
        <dbReference type="EMBL" id="ACU86329.1"/>
    </source>
</evidence>
<keyword evidence="8" id="KW-1185">Reference proteome</keyword>
<evidence type="ECO:0000256" key="4">
    <source>
        <dbReference type="ARBA" id="ARBA00023136"/>
    </source>
</evidence>
<dbReference type="OrthoDB" id="7632473at2"/>
<comment type="subcellular location">
    <subcellularLocation>
        <location evidence="1">Membrane</location>
        <topology evidence="1">Multi-pass membrane protein</topology>
    </subcellularLocation>
</comment>
<keyword evidence="2 5" id="KW-0812">Transmembrane</keyword>
<dbReference type="PATRIC" id="fig|446465.5.peg.2522"/>
<evidence type="ECO:0000256" key="5">
    <source>
        <dbReference type="SAM" id="Phobius"/>
    </source>
</evidence>
<feature type="transmembrane region" description="Helical" evidence="5">
    <location>
        <begin position="103"/>
        <end position="122"/>
    </location>
</feature>
<dbReference type="eggNOG" id="COG1714">
    <property type="taxonomic scope" value="Bacteria"/>
</dbReference>
<dbReference type="HOGENOM" id="CLU_1552332_0_0_11"/>
<proteinExistence type="predicted"/>
<feature type="domain" description="RDD" evidence="6">
    <location>
        <begin position="5"/>
        <end position="160"/>
    </location>
</feature>
<evidence type="ECO:0000256" key="3">
    <source>
        <dbReference type="ARBA" id="ARBA00022989"/>
    </source>
</evidence>
<dbReference type="GO" id="GO:0016020">
    <property type="term" value="C:membrane"/>
    <property type="evidence" value="ECO:0007669"/>
    <property type="project" value="UniProtKB-SubCell"/>
</dbReference>
<organism evidence="7 8">
    <name type="scientific">Brachybacterium faecium (strain ATCC 43885 / DSM 4810 / JCM 11609 / LMG 19847 / NBRC 14762 / NCIMB 9860 / 6-10)</name>
    <dbReference type="NCBI Taxonomy" id="446465"/>
    <lineage>
        <taxon>Bacteria</taxon>
        <taxon>Bacillati</taxon>
        <taxon>Actinomycetota</taxon>
        <taxon>Actinomycetes</taxon>
        <taxon>Micrococcales</taxon>
        <taxon>Dermabacteraceae</taxon>
        <taxon>Brachybacterium</taxon>
    </lineage>
</organism>
<evidence type="ECO:0000259" key="6">
    <source>
        <dbReference type="Pfam" id="PF06271"/>
    </source>
</evidence>
<name>C7MG96_BRAFD</name>
<evidence type="ECO:0000313" key="8">
    <source>
        <dbReference type="Proteomes" id="UP000001919"/>
    </source>
</evidence>
<keyword evidence="3 5" id="KW-1133">Transmembrane helix</keyword>
<dbReference type="InterPro" id="IPR010432">
    <property type="entry name" value="RDD"/>
</dbReference>
<evidence type="ECO:0000256" key="1">
    <source>
        <dbReference type="ARBA" id="ARBA00004141"/>
    </source>
</evidence>
<reference evidence="7 8" key="1">
    <citation type="journal article" date="2009" name="Stand. Genomic Sci.">
        <title>Complete genome sequence of Brachybacterium faecium type strain (Schefferle 6-10).</title>
        <authorList>
            <person name="Lapidus A."/>
            <person name="Pukall R."/>
            <person name="Labuttii K."/>
            <person name="Copeland A."/>
            <person name="Del Rio T.G."/>
            <person name="Nolan M."/>
            <person name="Chen F."/>
            <person name="Lucas S."/>
            <person name="Tice H."/>
            <person name="Cheng J.F."/>
            <person name="Bruce D."/>
            <person name="Goodwin L."/>
            <person name="Pitluck S."/>
            <person name="Rohde M."/>
            <person name="Goker M."/>
            <person name="Pati A."/>
            <person name="Ivanova N."/>
            <person name="Mavrommatis K."/>
            <person name="Chen A."/>
            <person name="Palaniappan K."/>
            <person name="D'haeseleer P."/>
            <person name="Chain P."/>
            <person name="Bristow J."/>
            <person name="Eisen J.A."/>
            <person name="Markowitz V."/>
            <person name="Hugenholtz P."/>
            <person name="Kyrpides N.C."/>
            <person name="Klenk H.P."/>
        </authorList>
    </citation>
    <scope>NUCLEOTIDE SEQUENCE [LARGE SCALE GENOMIC DNA]</scope>
    <source>
        <strain evidence="8">ATCC 43885 / DSM 4810 / JCM 11609 / LMG 19847 / NBRC 14762 / NCIMB 9860 / 6-10</strain>
    </source>
</reference>
<feature type="transmembrane region" description="Helical" evidence="5">
    <location>
        <begin position="128"/>
        <end position="146"/>
    </location>
</feature>
<dbReference type="AlphaFoldDB" id="C7MG96"/>
<dbReference type="Pfam" id="PF06271">
    <property type="entry name" value="RDD"/>
    <property type="match status" value="1"/>
</dbReference>
<dbReference type="Proteomes" id="UP000001919">
    <property type="component" value="Chromosome"/>
</dbReference>
<sequence>MHPLAKRRCLAYLTDCLPYLGTAAATAPVGVVLATTTELGASRLYSRLISAVPPAIATVVTARAESGPHRATWGKRRQGLTVLTVDGAPLSGGRALARSVVKVFVPWQLGHLTAVGAAWGGFEDGDVLTYAASIAVYLVIGVYAWTSLRGSGRGVHDLLARSRVVGLVRVGA</sequence>
<keyword evidence="4 5" id="KW-0472">Membrane</keyword>
<dbReference type="EMBL" id="CP001643">
    <property type="protein sequence ID" value="ACU86329.1"/>
    <property type="molecule type" value="Genomic_DNA"/>
</dbReference>
<gene>
    <name evidence="7" type="ordered locus">Bfae_25480</name>
</gene>
<accession>C7MG96</accession>